<dbReference type="Pfam" id="PF25093">
    <property type="entry name" value="DUF7807"/>
    <property type="match status" value="1"/>
</dbReference>
<evidence type="ECO:0000256" key="5">
    <source>
        <dbReference type="SAM" id="Phobius"/>
    </source>
</evidence>
<dbReference type="Proteomes" id="UP000887566">
    <property type="component" value="Unplaced"/>
</dbReference>
<dbReference type="GO" id="GO:0012505">
    <property type="term" value="C:endomembrane system"/>
    <property type="evidence" value="ECO:0007669"/>
    <property type="project" value="UniProtKB-SubCell"/>
</dbReference>
<feature type="transmembrane region" description="Helical" evidence="5">
    <location>
        <begin position="157"/>
        <end position="181"/>
    </location>
</feature>
<comment type="subcellular location">
    <subcellularLocation>
        <location evidence="1">Endomembrane system</location>
        <topology evidence="1">Multi-pass membrane protein</topology>
    </subcellularLocation>
</comment>
<feature type="transmembrane region" description="Helical" evidence="5">
    <location>
        <begin position="38"/>
        <end position="59"/>
    </location>
</feature>
<evidence type="ECO:0000256" key="2">
    <source>
        <dbReference type="ARBA" id="ARBA00022692"/>
    </source>
</evidence>
<dbReference type="WBParaSite" id="PSAMB.scaffold1097size50345.g11071.t1">
    <property type="protein sequence ID" value="PSAMB.scaffold1097size50345.g11071.t1"/>
    <property type="gene ID" value="PSAMB.scaffold1097size50345.g11071"/>
</dbReference>
<dbReference type="InterPro" id="IPR056709">
    <property type="entry name" value="DUF7807"/>
</dbReference>
<keyword evidence="6" id="KW-1185">Reference proteome</keyword>
<evidence type="ECO:0000256" key="3">
    <source>
        <dbReference type="ARBA" id="ARBA00022989"/>
    </source>
</evidence>
<dbReference type="InterPro" id="IPR051115">
    <property type="entry name" value="LAPTM_transporter"/>
</dbReference>
<keyword evidence="4 5" id="KW-0472">Membrane</keyword>
<feature type="transmembrane region" description="Helical" evidence="5">
    <location>
        <begin position="65"/>
        <end position="88"/>
    </location>
</feature>
<evidence type="ECO:0000256" key="4">
    <source>
        <dbReference type="ARBA" id="ARBA00023136"/>
    </source>
</evidence>
<dbReference type="AlphaFoldDB" id="A0A914UN57"/>
<organism evidence="6 7">
    <name type="scientific">Plectus sambesii</name>
    <dbReference type="NCBI Taxonomy" id="2011161"/>
    <lineage>
        <taxon>Eukaryota</taxon>
        <taxon>Metazoa</taxon>
        <taxon>Ecdysozoa</taxon>
        <taxon>Nematoda</taxon>
        <taxon>Chromadorea</taxon>
        <taxon>Plectida</taxon>
        <taxon>Plectina</taxon>
        <taxon>Plectoidea</taxon>
        <taxon>Plectidae</taxon>
        <taxon>Plectus</taxon>
    </lineage>
</organism>
<name>A0A914UN57_9BILA</name>
<protein>
    <submittedName>
        <fullName evidence="7">Transmembrane protein</fullName>
    </submittedName>
</protein>
<proteinExistence type="predicted"/>
<evidence type="ECO:0000313" key="6">
    <source>
        <dbReference type="Proteomes" id="UP000887566"/>
    </source>
</evidence>
<keyword evidence="3 5" id="KW-1133">Transmembrane helix</keyword>
<reference evidence="7" key="1">
    <citation type="submission" date="2022-11" db="UniProtKB">
        <authorList>
            <consortium name="WormBaseParasite"/>
        </authorList>
    </citation>
    <scope>IDENTIFICATION</scope>
</reference>
<keyword evidence="2 5" id="KW-0812">Transmembrane</keyword>
<feature type="transmembrane region" description="Helical" evidence="5">
    <location>
        <begin position="100"/>
        <end position="123"/>
    </location>
</feature>
<dbReference type="PANTHER" id="PTHR12479:SF16">
    <property type="entry name" value="CONSERVED PLASMA MEMBRANE PROTEIN"/>
    <property type="match status" value="1"/>
</dbReference>
<evidence type="ECO:0000313" key="7">
    <source>
        <dbReference type="WBParaSite" id="PSAMB.scaffold1097size50345.g11071.t1"/>
    </source>
</evidence>
<accession>A0A914UN57</accession>
<evidence type="ECO:0000256" key="1">
    <source>
        <dbReference type="ARBA" id="ARBA00004127"/>
    </source>
</evidence>
<dbReference type="GO" id="GO:0005765">
    <property type="term" value="C:lysosomal membrane"/>
    <property type="evidence" value="ECO:0007669"/>
    <property type="project" value="TreeGrafter"/>
</dbReference>
<dbReference type="PANTHER" id="PTHR12479">
    <property type="entry name" value="LYSOSOMAL-ASSOCIATED TRANSMEMBRANE PROTEIN"/>
    <property type="match status" value="1"/>
</dbReference>
<sequence>MLSESSVNEQARDIQFNPNDSKYRCCCEQCHATTGVKIIAGMLCVTVILELWHFIVTAVSSGNGAALVASASQLLVGVAIAWTVIYALCTEKAGYLLPYLVLQAIGLAAGMVFLVTFLCISLFGNSETVLTWLEDQGHTMDEKAKHDFEAQLGRVSWLLVLSFVLVVLLQVWLISIVVACWRYFRGKRAHGFIVSYGTISYVIVGGNNQNSTTAAALAHCQRTQPSMDSSGTGQQVSHQLHYLPDGDIFHSKIDRSPSCSLAMSFEDRYESD</sequence>